<dbReference type="InterPro" id="IPR009057">
    <property type="entry name" value="Homeodomain-like_sf"/>
</dbReference>
<dbReference type="GO" id="GO:0003700">
    <property type="term" value="F:DNA-binding transcription factor activity"/>
    <property type="evidence" value="ECO:0007669"/>
    <property type="project" value="InterPro"/>
</dbReference>
<reference evidence="5" key="2">
    <citation type="submission" date="2020-09" db="EMBL/GenBank/DDBJ databases">
        <authorList>
            <person name="Sun Q."/>
            <person name="Ohkuma M."/>
        </authorList>
    </citation>
    <scope>NUCLEOTIDE SEQUENCE</scope>
    <source>
        <strain evidence="5">JCM 30078</strain>
    </source>
</reference>
<dbReference type="PRINTS" id="PR00032">
    <property type="entry name" value="HTHARAC"/>
</dbReference>
<dbReference type="SUPFAM" id="SSF46689">
    <property type="entry name" value="Homeodomain-like"/>
    <property type="match status" value="2"/>
</dbReference>
<dbReference type="RefSeq" id="WP_188982154.1">
    <property type="nucleotide sequence ID" value="NZ_BMPO01000002.1"/>
</dbReference>
<protein>
    <submittedName>
        <fullName evidence="5">AraC family transcriptional regulator</fullName>
    </submittedName>
</protein>
<feature type="domain" description="HTH araC/xylS-type" evidence="4">
    <location>
        <begin position="201"/>
        <end position="299"/>
    </location>
</feature>
<reference evidence="5" key="1">
    <citation type="journal article" date="2014" name="Int. J. Syst. Evol. Microbiol.">
        <title>Complete genome sequence of Corynebacterium casei LMG S-19264T (=DSM 44701T), isolated from a smear-ripened cheese.</title>
        <authorList>
            <consortium name="US DOE Joint Genome Institute (JGI-PGF)"/>
            <person name="Walter F."/>
            <person name="Albersmeier A."/>
            <person name="Kalinowski J."/>
            <person name="Ruckert C."/>
        </authorList>
    </citation>
    <scope>NUCLEOTIDE SEQUENCE</scope>
    <source>
        <strain evidence="5">JCM 30078</strain>
    </source>
</reference>
<keyword evidence="6" id="KW-1185">Reference proteome</keyword>
<dbReference type="GO" id="GO:0043565">
    <property type="term" value="F:sequence-specific DNA binding"/>
    <property type="evidence" value="ECO:0007669"/>
    <property type="project" value="InterPro"/>
</dbReference>
<gene>
    <name evidence="5" type="ORF">GCM10009304_11190</name>
</gene>
<dbReference type="InterPro" id="IPR018060">
    <property type="entry name" value="HTH_AraC"/>
</dbReference>
<sequence>MSELRSVDLAGLLPTDFVEGGDPWPGVPEKMGAYVGDSGLQSFASRNDYTTPVEITVCDSDPRVHLSVWLCDGVDIRTSGWSGRINGLDAVAGFLPGKTIEHHFRGKAHHVGLMFSPETLEMLAGDEGLCFFDLLRGRGGLHVTPSDSRTLRAAHDLDQLLLSERPARLFCEAKCLELLGCFLEQGRGCAMQRSPDQERLRHARELLLADLTNPPTIAELARACGLNSLKLKRGFKALFGLPIHALYRQERMRVAWDLVQESNLSITEIGAHIGYQNLSHFSAAFHRQFGVLPSILRRKA</sequence>
<dbReference type="PANTHER" id="PTHR47893:SF1">
    <property type="entry name" value="REGULATORY PROTEIN PCHR"/>
    <property type="match status" value="1"/>
</dbReference>
<dbReference type="PANTHER" id="PTHR47893">
    <property type="entry name" value="REGULATORY PROTEIN PCHR"/>
    <property type="match status" value="1"/>
</dbReference>
<evidence type="ECO:0000259" key="4">
    <source>
        <dbReference type="PROSITE" id="PS01124"/>
    </source>
</evidence>
<evidence type="ECO:0000313" key="5">
    <source>
        <dbReference type="EMBL" id="GGJ86972.1"/>
    </source>
</evidence>
<evidence type="ECO:0000256" key="1">
    <source>
        <dbReference type="ARBA" id="ARBA00023015"/>
    </source>
</evidence>
<dbReference type="SMART" id="SM00342">
    <property type="entry name" value="HTH_ARAC"/>
    <property type="match status" value="1"/>
</dbReference>
<dbReference type="Proteomes" id="UP000635983">
    <property type="component" value="Unassembled WGS sequence"/>
</dbReference>
<keyword evidence="3" id="KW-0804">Transcription</keyword>
<keyword evidence="1" id="KW-0805">Transcription regulation</keyword>
<dbReference type="EMBL" id="BMPO01000002">
    <property type="protein sequence ID" value="GGJ86972.1"/>
    <property type="molecule type" value="Genomic_DNA"/>
</dbReference>
<dbReference type="InterPro" id="IPR020449">
    <property type="entry name" value="Tscrpt_reg_AraC-type_HTH"/>
</dbReference>
<keyword evidence="2" id="KW-0238">DNA-binding</keyword>
<dbReference type="AlphaFoldDB" id="A0A917PQC1"/>
<dbReference type="Gene3D" id="1.10.10.60">
    <property type="entry name" value="Homeodomain-like"/>
    <property type="match status" value="2"/>
</dbReference>
<dbReference type="InterPro" id="IPR053142">
    <property type="entry name" value="PchR_regulatory_protein"/>
</dbReference>
<comment type="caution">
    <text evidence="5">The sequence shown here is derived from an EMBL/GenBank/DDBJ whole genome shotgun (WGS) entry which is preliminary data.</text>
</comment>
<proteinExistence type="predicted"/>
<evidence type="ECO:0000313" key="6">
    <source>
        <dbReference type="Proteomes" id="UP000635983"/>
    </source>
</evidence>
<dbReference type="Pfam" id="PF12833">
    <property type="entry name" value="HTH_18"/>
    <property type="match status" value="1"/>
</dbReference>
<dbReference type="PROSITE" id="PS01124">
    <property type="entry name" value="HTH_ARAC_FAMILY_2"/>
    <property type="match status" value="1"/>
</dbReference>
<name>A0A917PQC1_9PSED</name>
<evidence type="ECO:0000256" key="2">
    <source>
        <dbReference type="ARBA" id="ARBA00023125"/>
    </source>
</evidence>
<evidence type="ECO:0000256" key="3">
    <source>
        <dbReference type="ARBA" id="ARBA00023163"/>
    </source>
</evidence>
<organism evidence="5 6">
    <name type="scientific">Pseudomonas matsuisoli</name>
    <dbReference type="NCBI Taxonomy" id="1515666"/>
    <lineage>
        <taxon>Bacteria</taxon>
        <taxon>Pseudomonadati</taxon>
        <taxon>Pseudomonadota</taxon>
        <taxon>Gammaproteobacteria</taxon>
        <taxon>Pseudomonadales</taxon>
        <taxon>Pseudomonadaceae</taxon>
        <taxon>Pseudomonas</taxon>
    </lineage>
</organism>
<accession>A0A917PQC1</accession>